<name>A0A1G4JZ59_9SACH</name>
<comment type="similarity">
    <text evidence="1 6">Belongs to the DTD family.</text>
</comment>
<dbReference type="Pfam" id="PF02580">
    <property type="entry name" value="Tyr_Deacylase"/>
    <property type="match status" value="1"/>
</dbReference>
<evidence type="ECO:0000313" key="8">
    <source>
        <dbReference type="Proteomes" id="UP000191144"/>
    </source>
</evidence>
<keyword evidence="8" id="KW-1185">Reference proteome</keyword>
<dbReference type="HAMAP" id="MF_00518">
    <property type="entry name" value="Deacylase_Dtd"/>
    <property type="match status" value="1"/>
</dbReference>
<dbReference type="GO" id="GO:0000049">
    <property type="term" value="F:tRNA binding"/>
    <property type="evidence" value="ECO:0007669"/>
    <property type="project" value="UniProtKB-KW"/>
</dbReference>
<dbReference type="InterPro" id="IPR003732">
    <property type="entry name" value="Daa-tRNA_deacyls_DTD"/>
</dbReference>
<dbReference type="GO" id="GO:0005737">
    <property type="term" value="C:cytoplasm"/>
    <property type="evidence" value="ECO:0007669"/>
    <property type="project" value="UniProtKB-SubCell"/>
</dbReference>
<accession>A0A1G4JZ59</accession>
<dbReference type="EMBL" id="LT598477">
    <property type="protein sequence ID" value="SCU96490.1"/>
    <property type="molecule type" value="Genomic_DNA"/>
</dbReference>
<evidence type="ECO:0000313" key="7">
    <source>
        <dbReference type="EMBL" id="SCU96490.1"/>
    </source>
</evidence>
<sequence>MKIVLQKVSRASVTVESQVVSAINTGFMLLVGISVDDTLKDVEKLSKKVATLRAFDDNDGYGWKKNIREVNGQILSISQFTLMAQTKKGTKPDFHMAQKGHLAKELYDKFLALLRQDLGDENVKDGVFGAMMSCELVNEGPVTLILDTRDYN</sequence>
<dbReference type="NCBIfam" id="TIGR00256">
    <property type="entry name" value="D-aminoacyl-tRNA deacylase"/>
    <property type="match status" value="1"/>
</dbReference>
<keyword evidence="6" id="KW-0820">tRNA-binding</keyword>
<evidence type="ECO:0000256" key="1">
    <source>
        <dbReference type="ARBA" id="ARBA00009673"/>
    </source>
</evidence>
<organism evidence="7 8">
    <name type="scientific">Lachancea meyersii CBS 8951</name>
    <dbReference type="NCBI Taxonomy" id="1266667"/>
    <lineage>
        <taxon>Eukaryota</taxon>
        <taxon>Fungi</taxon>
        <taxon>Dikarya</taxon>
        <taxon>Ascomycota</taxon>
        <taxon>Saccharomycotina</taxon>
        <taxon>Saccharomycetes</taxon>
        <taxon>Saccharomycetales</taxon>
        <taxon>Saccharomycetaceae</taxon>
        <taxon>Lachancea</taxon>
    </lineage>
</organism>
<keyword evidence="6" id="KW-0378">Hydrolase</keyword>
<proteinExistence type="inferred from homology"/>
<comment type="catalytic activity">
    <reaction evidence="4">
        <text>glycyl-tRNA(Ala) + H2O = tRNA(Ala) + glycine + H(+)</text>
        <dbReference type="Rhea" id="RHEA:53744"/>
        <dbReference type="Rhea" id="RHEA-COMP:9657"/>
        <dbReference type="Rhea" id="RHEA-COMP:13640"/>
        <dbReference type="ChEBI" id="CHEBI:15377"/>
        <dbReference type="ChEBI" id="CHEBI:15378"/>
        <dbReference type="ChEBI" id="CHEBI:57305"/>
        <dbReference type="ChEBI" id="CHEBI:78442"/>
        <dbReference type="ChEBI" id="CHEBI:78522"/>
        <dbReference type="EC" id="3.1.1.96"/>
    </reaction>
</comment>
<dbReference type="Gene3D" id="3.50.80.10">
    <property type="entry name" value="D-tyrosyl-tRNA(Tyr) deacylase"/>
    <property type="match status" value="1"/>
</dbReference>
<keyword evidence="6" id="KW-0694">RNA-binding</keyword>
<dbReference type="PANTHER" id="PTHR10472:SF5">
    <property type="entry name" value="D-AMINOACYL-TRNA DEACYLASE 1"/>
    <property type="match status" value="1"/>
</dbReference>
<comment type="subcellular location">
    <subcellularLocation>
        <location evidence="6">Cytoplasm</location>
    </subcellularLocation>
</comment>
<dbReference type="AlphaFoldDB" id="A0A1G4JZ59"/>
<evidence type="ECO:0000256" key="6">
    <source>
        <dbReference type="RuleBase" id="RU003470"/>
    </source>
</evidence>
<dbReference type="SUPFAM" id="SSF69500">
    <property type="entry name" value="DTD-like"/>
    <property type="match status" value="1"/>
</dbReference>
<dbReference type="Proteomes" id="UP000191144">
    <property type="component" value="Chromosome F"/>
</dbReference>
<dbReference type="InterPro" id="IPR023509">
    <property type="entry name" value="DTD-like_sf"/>
</dbReference>
<evidence type="ECO:0000256" key="4">
    <source>
        <dbReference type="ARBA" id="ARBA00047676"/>
    </source>
</evidence>
<dbReference type="PANTHER" id="PTHR10472">
    <property type="entry name" value="D-TYROSYL-TRNA TYR DEACYLASE"/>
    <property type="match status" value="1"/>
</dbReference>
<comment type="catalytic activity">
    <reaction evidence="5">
        <text>a D-aminoacyl-tRNA + H2O = a tRNA + a D-alpha-amino acid + H(+)</text>
        <dbReference type="Rhea" id="RHEA:13953"/>
        <dbReference type="Rhea" id="RHEA-COMP:10123"/>
        <dbReference type="Rhea" id="RHEA-COMP:10124"/>
        <dbReference type="ChEBI" id="CHEBI:15377"/>
        <dbReference type="ChEBI" id="CHEBI:15378"/>
        <dbReference type="ChEBI" id="CHEBI:59871"/>
        <dbReference type="ChEBI" id="CHEBI:78442"/>
        <dbReference type="ChEBI" id="CHEBI:79333"/>
        <dbReference type="EC" id="3.1.1.96"/>
    </reaction>
</comment>
<dbReference type="GO" id="GO:0051500">
    <property type="term" value="F:D-tyrosyl-tRNA(Tyr) deacylase activity"/>
    <property type="evidence" value="ECO:0007669"/>
    <property type="project" value="TreeGrafter"/>
</dbReference>
<dbReference type="FunFam" id="3.50.80.10:FF:000001">
    <property type="entry name" value="D-aminoacyl-tRNA deacylase"/>
    <property type="match status" value="1"/>
</dbReference>
<evidence type="ECO:0000256" key="2">
    <source>
        <dbReference type="ARBA" id="ARBA00013056"/>
    </source>
</evidence>
<dbReference type="EC" id="3.1.1.96" evidence="2 6"/>
<gene>
    <name evidence="7" type="ORF">LAME_0F16424G</name>
</gene>
<dbReference type="OrthoDB" id="275783at2759"/>
<evidence type="ECO:0000256" key="3">
    <source>
        <dbReference type="ARBA" id="ARBA00020007"/>
    </source>
</evidence>
<dbReference type="GO" id="GO:0106026">
    <property type="term" value="F:Gly-tRNA(Ala) deacylase activity"/>
    <property type="evidence" value="ECO:0007669"/>
    <property type="project" value="RHEA"/>
</dbReference>
<keyword evidence="6" id="KW-0963">Cytoplasm</keyword>
<protein>
    <recommendedName>
        <fullName evidence="3 6">D-aminoacyl-tRNA deacylase</fullName>
        <ecNumber evidence="2 6">3.1.1.96</ecNumber>
    </recommendedName>
</protein>
<evidence type="ECO:0000256" key="5">
    <source>
        <dbReference type="ARBA" id="ARBA00048018"/>
    </source>
</evidence>
<reference evidence="8" key="1">
    <citation type="submission" date="2016-03" db="EMBL/GenBank/DDBJ databases">
        <authorList>
            <person name="Devillers Hugo."/>
        </authorList>
    </citation>
    <scope>NUCLEOTIDE SEQUENCE [LARGE SCALE GENOMIC DNA]</scope>
</reference>